<evidence type="ECO:0000313" key="3">
    <source>
        <dbReference type="Proteomes" id="UP000187550"/>
    </source>
</evidence>
<feature type="region of interest" description="Disordered" evidence="1">
    <location>
        <begin position="112"/>
        <end position="138"/>
    </location>
</feature>
<dbReference type="STRING" id="550447.SAMN05428946_2483"/>
<evidence type="ECO:0000256" key="1">
    <source>
        <dbReference type="SAM" id="MobiDB-lite"/>
    </source>
</evidence>
<evidence type="ECO:0008006" key="4">
    <source>
        <dbReference type="Google" id="ProtNLM"/>
    </source>
</evidence>
<dbReference type="AlphaFoldDB" id="A0A1U7PPF3"/>
<dbReference type="Proteomes" id="UP000187550">
    <property type="component" value="Unassembled WGS sequence"/>
</dbReference>
<name>A0A1U7PPF3_9BACI</name>
<keyword evidence="3" id="KW-1185">Reference proteome</keyword>
<dbReference type="EMBL" id="FTPL01000004">
    <property type="protein sequence ID" value="SIT90589.1"/>
    <property type="molecule type" value="Genomic_DNA"/>
</dbReference>
<reference evidence="3" key="1">
    <citation type="submission" date="2017-01" db="EMBL/GenBank/DDBJ databases">
        <authorList>
            <person name="Varghese N."/>
            <person name="Submissions S."/>
        </authorList>
    </citation>
    <scope>NUCLEOTIDE SEQUENCE [LARGE SCALE GENOMIC DNA]</scope>
    <source>
        <strain evidence="3">MNA4</strain>
    </source>
</reference>
<proteinExistence type="predicted"/>
<accession>A0A1U7PPF3</accession>
<protein>
    <recommendedName>
        <fullName evidence="4">Replication initiator protein A (RepA) N-terminus</fullName>
    </recommendedName>
</protein>
<organism evidence="2 3">
    <name type="scientific">Edaphobacillus lindanitolerans</name>
    <dbReference type="NCBI Taxonomy" id="550447"/>
    <lineage>
        <taxon>Bacteria</taxon>
        <taxon>Bacillati</taxon>
        <taxon>Bacillota</taxon>
        <taxon>Bacilli</taxon>
        <taxon>Bacillales</taxon>
        <taxon>Bacillaceae</taxon>
        <taxon>Edaphobacillus</taxon>
    </lineage>
</organism>
<gene>
    <name evidence="2" type="ORF">SAMN05428946_2483</name>
</gene>
<sequence length="264" mass="30640">MNLLSVLGGSAFVMFNKEVAREVSVNGAIVFGQLCSSYESFSKKKMLRKRNGKHYFYLTSETIEEETALTYKQQSKAIKELEATGYIETVLMGSPRRKHFFITNKIHEHFSSDKRSTCENEDKAEKADSEALQSDKRSTLAIPKGKGLPVQKVNAYKDKKEINTIKDIKETVNNEKVNREELNHYLSNEYRTRGMPKELVIRVINEVQGKKDLWNYEKYLRSCLETTLKRHLNKIRYAGGDLPNNPYEEESMSAKFYDFIHRIE</sequence>
<evidence type="ECO:0000313" key="2">
    <source>
        <dbReference type="EMBL" id="SIT90589.1"/>
    </source>
</evidence>